<name>A0A8D8DYF7_CULPI</name>
<evidence type="ECO:0000313" key="1">
    <source>
        <dbReference type="EMBL" id="CAG6518632.1"/>
    </source>
</evidence>
<protein>
    <submittedName>
        <fullName evidence="1">(northern house mosquito) hypothetical protein</fullName>
    </submittedName>
</protein>
<dbReference type="AlphaFoldDB" id="A0A8D8DYF7"/>
<sequence length="108" mass="11560">MTGTGVHCRDLSRTSLKMTTGIRYSDHHSQPLDTEAVVQACPVVVSASVARRYSAYPPTVSEPVVVEEVATADAVGGDDVAAVCASEHGCDKPHNYCCYTLARIVHNR</sequence>
<reference evidence="1" key="1">
    <citation type="submission" date="2021-05" db="EMBL/GenBank/DDBJ databases">
        <authorList>
            <person name="Alioto T."/>
            <person name="Alioto T."/>
            <person name="Gomez Garrido J."/>
        </authorList>
    </citation>
    <scope>NUCLEOTIDE SEQUENCE</scope>
</reference>
<proteinExistence type="predicted"/>
<accession>A0A8D8DYF7</accession>
<organism evidence="1">
    <name type="scientific">Culex pipiens</name>
    <name type="common">House mosquito</name>
    <dbReference type="NCBI Taxonomy" id="7175"/>
    <lineage>
        <taxon>Eukaryota</taxon>
        <taxon>Metazoa</taxon>
        <taxon>Ecdysozoa</taxon>
        <taxon>Arthropoda</taxon>
        <taxon>Hexapoda</taxon>
        <taxon>Insecta</taxon>
        <taxon>Pterygota</taxon>
        <taxon>Neoptera</taxon>
        <taxon>Endopterygota</taxon>
        <taxon>Diptera</taxon>
        <taxon>Nematocera</taxon>
        <taxon>Culicoidea</taxon>
        <taxon>Culicidae</taxon>
        <taxon>Culicinae</taxon>
        <taxon>Culicini</taxon>
        <taxon>Culex</taxon>
        <taxon>Culex</taxon>
    </lineage>
</organism>
<dbReference type="EMBL" id="HBUE01283275">
    <property type="protein sequence ID" value="CAG6570174.1"/>
    <property type="molecule type" value="Transcribed_RNA"/>
</dbReference>
<dbReference type="EMBL" id="HBUE01177722">
    <property type="protein sequence ID" value="CAG6518632.1"/>
    <property type="molecule type" value="Transcribed_RNA"/>
</dbReference>